<evidence type="ECO:0000313" key="2">
    <source>
        <dbReference type="EMBL" id="KAL2623771.1"/>
    </source>
</evidence>
<protein>
    <submittedName>
        <fullName evidence="2">Uncharacterized protein</fullName>
    </submittedName>
</protein>
<accession>A0ABD1YAK1</accession>
<proteinExistence type="predicted"/>
<sequence length="127" mass="14850">MDKPKARKKLKKMKTPHATTELSDEPQEAKQEEETILREDTSLLPESQFIEQFCLSLAYGEQIVIPILHIIEGTRTQVEAEVGQRMTLMEIALHLNKENRNEELRKIQEELKKALRTNYKPKEKLHS</sequence>
<comment type="caution">
    <text evidence="2">The sequence shown here is derived from an EMBL/GenBank/DDBJ whole genome shotgun (WGS) entry which is preliminary data.</text>
</comment>
<evidence type="ECO:0000313" key="3">
    <source>
        <dbReference type="Proteomes" id="UP001605036"/>
    </source>
</evidence>
<feature type="region of interest" description="Disordered" evidence="1">
    <location>
        <begin position="1"/>
        <end position="35"/>
    </location>
</feature>
<gene>
    <name evidence="2" type="ORF">R1flu_008016</name>
</gene>
<dbReference type="AlphaFoldDB" id="A0ABD1YAK1"/>
<dbReference type="EMBL" id="JBHFFA010000005">
    <property type="protein sequence ID" value="KAL2623771.1"/>
    <property type="molecule type" value="Genomic_DNA"/>
</dbReference>
<reference evidence="2 3" key="1">
    <citation type="submission" date="2024-09" db="EMBL/GenBank/DDBJ databases">
        <title>Chromosome-scale assembly of Riccia fluitans.</title>
        <authorList>
            <person name="Paukszto L."/>
            <person name="Sawicki J."/>
            <person name="Karawczyk K."/>
            <person name="Piernik-Szablinska J."/>
            <person name="Szczecinska M."/>
            <person name="Mazdziarz M."/>
        </authorList>
    </citation>
    <scope>NUCLEOTIDE SEQUENCE [LARGE SCALE GENOMIC DNA]</scope>
    <source>
        <strain evidence="2">Rf_01</strain>
        <tissue evidence="2">Aerial parts of the thallus</tissue>
    </source>
</reference>
<feature type="compositionally biased region" description="Basic residues" evidence="1">
    <location>
        <begin position="1"/>
        <end position="15"/>
    </location>
</feature>
<dbReference type="Proteomes" id="UP001605036">
    <property type="component" value="Unassembled WGS sequence"/>
</dbReference>
<organism evidence="2 3">
    <name type="scientific">Riccia fluitans</name>
    <dbReference type="NCBI Taxonomy" id="41844"/>
    <lineage>
        <taxon>Eukaryota</taxon>
        <taxon>Viridiplantae</taxon>
        <taxon>Streptophyta</taxon>
        <taxon>Embryophyta</taxon>
        <taxon>Marchantiophyta</taxon>
        <taxon>Marchantiopsida</taxon>
        <taxon>Marchantiidae</taxon>
        <taxon>Marchantiales</taxon>
        <taxon>Ricciaceae</taxon>
        <taxon>Riccia</taxon>
    </lineage>
</organism>
<evidence type="ECO:0000256" key="1">
    <source>
        <dbReference type="SAM" id="MobiDB-lite"/>
    </source>
</evidence>
<name>A0ABD1YAK1_9MARC</name>
<keyword evidence="3" id="KW-1185">Reference proteome</keyword>